<gene>
    <name evidence="2" type="ORF">PHPALM_20704</name>
</gene>
<dbReference type="OrthoDB" id="167213at2759"/>
<feature type="region of interest" description="Disordered" evidence="1">
    <location>
        <begin position="1"/>
        <end position="91"/>
    </location>
</feature>
<organism evidence="2 3">
    <name type="scientific">Phytophthora palmivora</name>
    <dbReference type="NCBI Taxonomy" id="4796"/>
    <lineage>
        <taxon>Eukaryota</taxon>
        <taxon>Sar</taxon>
        <taxon>Stramenopiles</taxon>
        <taxon>Oomycota</taxon>
        <taxon>Peronosporomycetes</taxon>
        <taxon>Peronosporales</taxon>
        <taxon>Peronosporaceae</taxon>
        <taxon>Phytophthora</taxon>
    </lineage>
</organism>
<comment type="caution">
    <text evidence="2">The sequence shown here is derived from an EMBL/GenBank/DDBJ whole genome shotgun (WGS) entry which is preliminary data.</text>
</comment>
<dbReference type="Proteomes" id="UP000237271">
    <property type="component" value="Unassembled WGS sequence"/>
</dbReference>
<evidence type="ECO:0000313" key="2">
    <source>
        <dbReference type="EMBL" id="POM63846.1"/>
    </source>
</evidence>
<feature type="compositionally biased region" description="Acidic residues" evidence="1">
    <location>
        <begin position="52"/>
        <end position="71"/>
    </location>
</feature>
<accession>A0A2P4XE72</accession>
<protein>
    <submittedName>
        <fullName evidence="2">Uncharacterized protein</fullName>
    </submittedName>
</protein>
<name>A0A2P4XE72_9STRA</name>
<reference evidence="2 3" key="1">
    <citation type="journal article" date="2017" name="Genome Biol. Evol.">
        <title>Phytophthora megakarya and P. palmivora, closely related causal agents of cacao black pod rot, underwent increases in genome sizes and gene numbers by different mechanisms.</title>
        <authorList>
            <person name="Ali S.S."/>
            <person name="Shao J."/>
            <person name="Lary D.J."/>
            <person name="Kronmiller B."/>
            <person name="Shen D."/>
            <person name="Strem M.D."/>
            <person name="Amoako-Attah I."/>
            <person name="Akrofi A.Y."/>
            <person name="Begoude B.A."/>
            <person name="Ten Hoopen G.M."/>
            <person name="Coulibaly K."/>
            <person name="Kebe B.I."/>
            <person name="Melnick R.L."/>
            <person name="Guiltinan M.J."/>
            <person name="Tyler B.M."/>
            <person name="Meinhardt L.W."/>
            <person name="Bailey B.A."/>
        </authorList>
    </citation>
    <scope>NUCLEOTIDE SEQUENCE [LARGE SCALE GENOMIC DNA]</scope>
    <source>
        <strain evidence="3">sbr112.9</strain>
    </source>
</reference>
<feature type="compositionally biased region" description="Polar residues" evidence="1">
    <location>
        <begin position="1"/>
        <end position="18"/>
    </location>
</feature>
<dbReference type="EMBL" id="NCKW01011284">
    <property type="protein sequence ID" value="POM63846.1"/>
    <property type="molecule type" value="Genomic_DNA"/>
</dbReference>
<proteinExistence type="predicted"/>
<dbReference type="AlphaFoldDB" id="A0A2P4XE72"/>
<keyword evidence="3" id="KW-1185">Reference proteome</keyword>
<evidence type="ECO:0000313" key="3">
    <source>
        <dbReference type="Proteomes" id="UP000237271"/>
    </source>
</evidence>
<feature type="compositionally biased region" description="Basic and acidic residues" evidence="1">
    <location>
        <begin position="19"/>
        <end position="33"/>
    </location>
</feature>
<evidence type="ECO:0000256" key="1">
    <source>
        <dbReference type="SAM" id="MobiDB-lite"/>
    </source>
</evidence>
<sequence length="494" mass="54753">MAVNTSVTTCNSAQNTRGGNREDSVEGNNREEQTSQPFRRSRQSRRTPEVIIIEEDEEEDDDDDGEDDDGENNNAEEREGGEQEGASLGRAPPDVVLDEEEASQSADVIMVDPPGTANAGNVETTDLLENEADLQTGFLLYFCLGGAPDFDVQWTNCFTQLHADECVEMPRVLRFQRRYGFLQNFPIYLTQCILQAVIVNGQNATEENDAEASQPTGALNASNLRAKFDDVVKGIHLSWAKALVEYLSKQARGMDEMAAKRLELSVNPAGLSSSADKDEIIYEWSRRQESVMWILARKLHYGSFLPAMKCNVDASPAVYLFTLMFDVMVVTSECPQFGTFRLNTFGAKVLVYLWNHTLKKLPYVFFADWTWLEDQSTKGHLPALAFCHLLVTILLWNSAIDRHSLTNRNVYAAAVAHVFPKLSVGGKTVHESVGTADSNSMLLGECESTRIELLDLDSKFASILGLDGFFEVTEAIQNNMLAVATAAKDRAAST</sequence>